<dbReference type="AlphaFoldDB" id="G9YH06"/>
<feature type="non-terminal residue" evidence="1">
    <location>
        <position position="152"/>
    </location>
</feature>
<evidence type="ECO:0000313" key="1">
    <source>
        <dbReference type="EMBL" id="EHM41512.1"/>
    </source>
</evidence>
<comment type="caution">
    <text evidence="1">The sequence shown here is derived from an EMBL/GenBank/DDBJ whole genome shotgun (WGS) entry which is preliminary data.</text>
</comment>
<accession>G9YH06</accession>
<dbReference type="HOGENOM" id="CLU_1726070_0_0_9"/>
<gene>
    <name evidence="1" type="ORF">HMPREF0080_00932</name>
</gene>
<reference evidence="1 2" key="1">
    <citation type="submission" date="2011-08" db="EMBL/GenBank/DDBJ databases">
        <authorList>
            <person name="Weinstock G."/>
            <person name="Sodergren E."/>
            <person name="Clifton S."/>
            <person name="Fulton L."/>
            <person name="Fulton B."/>
            <person name="Courtney L."/>
            <person name="Fronick C."/>
            <person name="Harrison M."/>
            <person name="Strong C."/>
            <person name="Farmer C."/>
            <person name="Delahaunty K."/>
            <person name="Markovic C."/>
            <person name="Hall O."/>
            <person name="Minx P."/>
            <person name="Tomlinson C."/>
            <person name="Mitreva M."/>
            <person name="Hou S."/>
            <person name="Chen J."/>
            <person name="Wollam A."/>
            <person name="Pepin K.H."/>
            <person name="Johnson M."/>
            <person name="Bhonagiri V."/>
            <person name="Zhang X."/>
            <person name="Suruliraj S."/>
            <person name="Warren W."/>
            <person name="Chinwalla A."/>
            <person name="Mardis E.R."/>
            <person name="Wilson R.K."/>
        </authorList>
    </citation>
    <scope>NUCLEOTIDE SEQUENCE [LARGE SCALE GENOMIC DNA]</scope>
    <source>
        <strain evidence="1 2">F0357</strain>
    </source>
</reference>
<dbReference type="Proteomes" id="UP000005481">
    <property type="component" value="Unassembled WGS sequence"/>
</dbReference>
<evidence type="ECO:0000313" key="2">
    <source>
        <dbReference type="Proteomes" id="UP000005481"/>
    </source>
</evidence>
<protein>
    <submittedName>
        <fullName evidence="1">Uncharacterized protein</fullName>
    </submittedName>
</protein>
<organism evidence="1 2">
    <name type="scientific">Anaeroglobus geminatus F0357</name>
    <dbReference type="NCBI Taxonomy" id="861450"/>
    <lineage>
        <taxon>Bacteria</taxon>
        <taxon>Bacillati</taxon>
        <taxon>Bacillota</taxon>
        <taxon>Negativicutes</taxon>
        <taxon>Veillonellales</taxon>
        <taxon>Veillonellaceae</taxon>
        <taxon>Anaeroglobus</taxon>
    </lineage>
</organism>
<sequence>MHGLAAAVAIVAGIIACLNETGISFFIARRNVEQVVEAMIAAAQHAYIAAYSGRGEPLRIAFKNDCACQVCAVTDTLRTFDNIDAAEGFRERVGYGRIHPARAAAVKTAAVYEHIEPRAAQAAQERVAADTSFTDKRKARNIFQVTAAVGSR</sequence>
<keyword evidence="2" id="KW-1185">Reference proteome</keyword>
<dbReference type="EMBL" id="AGCJ01000032">
    <property type="protein sequence ID" value="EHM41512.1"/>
    <property type="molecule type" value="Genomic_DNA"/>
</dbReference>
<proteinExistence type="predicted"/>
<name>G9YH06_9FIRM</name>